<reference evidence="2" key="1">
    <citation type="journal article" date="2021" name="Proc. Natl. Acad. Sci. U.S.A.">
        <title>A Catalog of Tens of Thousands of Viruses from Human Metagenomes Reveals Hidden Associations with Chronic Diseases.</title>
        <authorList>
            <person name="Tisza M.J."/>
            <person name="Buck C.B."/>
        </authorList>
    </citation>
    <scope>NUCLEOTIDE SEQUENCE</scope>
    <source>
        <strain evidence="2">CtrKX6</strain>
    </source>
</reference>
<organism evidence="2">
    <name type="scientific">Siphoviridae sp. ctrKX6</name>
    <dbReference type="NCBI Taxonomy" id="2826476"/>
    <lineage>
        <taxon>Viruses</taxon>
        <taxon>Duplodnaviria</taxon>
        <taxon>Heunggongvirae</taxon>
        <taxon>Uroviricota</taxon>
        <taxon>Caudoviricetes</taxon>
    </lineage>
</organism>
<dbReference type="EMBL" id="BK015179">
    <property type="protein sequence ID" value="DAD94651.1"/>
    <property type="molecule type" value="Genomic_DNA"/>
</dbReference>
<name>A0A8S5NKQ2_9CAUD</name>
<dbReference type="Pfam" id="PF21831">
    <property type="entry name" value="DUF6891"/>
    <property type="match status" value="1"/>
</dbReference>
<sequence>MMNKKANLNQAFKELRKLGYFARQNFWCCQSCAWAAVPMDAKKVVFYHRQDTEELNKTGECYLAWSGDRDEIAEVLERNGILKTKPENESQRFEISIN</sequence>
<evidence type="ECO:0000313" key="2">
    <source>
        <dbReference type="EMBL" id="DAD94651.1"/>
    </source>
</evidence>
<protein>
    <recommendedName>
        <fullName evidence="1">DUF6891 domain-containing protein</fullName>
    </recommendedName>
</protein>
<feature type="domain" description="DUF6891" evidence="1">
    <location>
        <begin position="8"/>
        <end position="95"/>
    </location>
</feature>
<dbReference type="InterPro" id="IPR054186">
    <property type="entry name" value="DUF6891"/>
</dbReference>
<proteinExistence type="predicted"/>
<evidence type="ECO:0000259" key="1">
    <source>
        <dbReference type="Pfam" id="PF21831"/>
    </source>
</evidence>
<accession>A0A8S5NKQ2</accession>